<sequence length="844" mass="93340">MRDRARQFEEFLNDEALAVNYRDDVARLLRTEQTRLIVNIDDLRDYRRELADGLLKQPVEYLPAFDEALQTIAKVVHDPEKHEVEGKSYRIGLSGSFGDHHVSPRTLKAEHLGKMISLEGIITRCSLVRPKMLRSVHFCPETKLFHTREYRDATTSTSNLPPTSSVTPQTDDEGNPLQTEFGFCTFRDHQRISIQEMPERAPAGQLPRSTDIILDDDLVDKCKPGDRIQLVGVYRSVGGGSGGAFKSLILANNINLLSSKIGGGIAQTPLTDTDIRQINQLSKRSEIFKLLSESLAPSIYGHEFIKKAILLLLLGGAEKNLPNGTHIRGDINLLMVGDPSTAKSQLLRFVLGTAPLAIATTGRGSSGVGLTAAVTTDKDTGERRLEAGAMVLADRGVVCIDEFDKMSDVDRVAIHEVMEQQTVTIAKAGIHTSLNARCSVVAAANPIYGQYDVHKDPHKNIALPDSLLSRFDLLFIVTDDVDEKRDRMIADHVLRMHRYLAPGVEEGTPAHDNLSQPLSVDGPGIGSTESEGVDTSPFEKFDPLLHIGVSGASTRTRSGKEKKREVLSIAFVKKYIQYAKGKPAPVLTKGAADWIVNLYASLRNDEGESNQKKTSPLTARTLETLIRLSTAHAKARLSTKVQQRDAMAAEEIMRFALYKEVLKRQRKKKRKLNKGGASGARGDDDEESEEDTDGEVDEDEIEVPRRMSVPPAKDKDIQQPSQDPIWGDDSQDVQMDMDQPPLAAPADNRGVRPERYVVFGFLFVAVFHILISSFRLQLFRTKLAHLFATKLQDDESTFLTDLLPMINEGMPVDTLFGTAEATAACLVMQEANDLMISDGIVYKI</sequence>
<evidence type="ECO:0000256" key="8">
    <source>
        <dbReference type="ARBA" id="ARBA00023125"/>
    </source>
</evidence>
<dbReference type="GO" id="GO:0005656">
    <property type="term" value="C:nuclear pre-replicative complex"/>
    <property type="evidence" value="ECO:0007669"/>
    <property type="project" value="UniProtKB-ARBA"/>
</dbReference>
<dbReference type="GO" id="GO:0043596">
    <property type="term" value="C:nuclear replication fork"/>
    <property type="evidence" value="ECO:0007669"/>
    <property type="project" value="UniProtKB-ARBA"/>
</dbReference>
<keyword evidence="13" id="KW-0812">Transmembrane</keyword>
<dbReference type="Pfam" id="PF17207">
    <property type="entry name" value="MCM_OB"/>
    <property type="match status" value="1"/>
</dbReference>
<dbReference type="InterPro" id="IPR031327">
    <property type="entry name" value="MCM"/>
</dbReference>
<evidence type="ECO:0000256" key="13">
    <source>
        <dbReference type="SAM" id="Phobius"/>
    </source>
</evidence>
<comment type="subcellular location">
    <subcellularLocation>
        <location evidence="1 11">Nucleus</location>
    </subcellularLocation>
</comment>
<evidence type="ECO:0000256" key="10">
    <source>
        <dbReference type="RuleBase" id="RU004070"/>
    </source>
</evidence>
<evidence type="ECO:0000313" key="16">
    <source>
        <dbReference type="Proteomes" id="UP000054166"/>
    </source>
</evidence>
<dbReference type="Pfam" id="PF17855">
    <property type="entry name" value="MCM_lid"/>
    <property type="match status" value="1"/>
</dbReference>
<dbReference type="PROSITE" id="PS50051">
    <property type="entry name" value="MCM_2"/>
    <property type="match status" value="1"/>
</dbReference>
<dbReference type="SMART" id="SM00382">
    <property type="entry name" value="AAA"/>
    <property type="match status" value="1"/>
</dbReference>
<evidence type="ECO:0000259" key="14">
    <source>
        <dbReference type="PROSITE" id="PS50051"/>
    </source>
</evidence>
<gene>
    <name evidence="15" type="ORF">PILCRDRAFT_96518</name>
</gene>
<dbReference type="GO" id="GO:0005524">
    <property type="term" value="F:ATP binding"/>
    <property type="evidence" value="ECO:0007669"/>
    <property type="project" value="UniProtKB-UniRule"/>
</dbReference>
<feature type="compositionally biased region" description="Low complexity" evidence="12">
    <location>
        <begin position="154"/>
        <end position="168"/>
    </location>
</feature>
<dbReference type="Pfam" id="PF00493">
    <property type="entry name" value="MCM"/>
    <property type="match status" value="1"/>
</dbReference>
<protein>
    <recommendedName>
        <fullName evidence="11">DNA replication licensing factor MCM3</fullName>
        <ecNumber evidence="11">3.6.4.12</ecNumber>
    </recommendedName>
</protein>
<keyword evidence="4 10" id="KW-0547">Nucleotide-binding</keyword>
<dbReference type="FunCoup" id="A0A0C3BGN5">
    <property type="interactions" value="649"/>
</dbReference>
<dbReference type="EMBL" id="KN832985">
    <property type="protein sequence ID" value="KIM85458.1"/>
    <property type="molecule type" value="Genomic_DNA"/>
</dbReference>
<dbReference type="SMART" id="SM00350">
    <property type="entry name" value="MCM"/>
    <property type="match status" value="1"/>
</dbReference>
<proteinExistence type="inferred from homology"/>
<dbReference type="EC" id="3.6.4.12" evidence="11"/>
<dbReference type="SUPFAM" id="SSF52540">
    <property type="entry name" value="P-loop containing nucleoside triphosphate hydrolases"/>
    <property type="match status" value="1"/>
</dbReference>
<evidence type="ECO:0000256" key="11">
    <source>
        <dbReference type="RuleBase" id="RU368061"/>
    </source>
</evidence>
<feature type="region of interest" description="Disordered" evidence="12">
    <location>
        <begin position="668"/>
        <end position="747"/>
    </location>
</feature>
<dbReference type="InterPro" id="IPR008046">
    <property type="entry name" value="Mcm3"/>
</dbReference>
<evidence type="ECO:0000256" key="6">
    <source>
        <dbReference type="ARBA" id="ARBA00022806"/>
    </source>
</evidence>
<dbReference type="GO" id="GO:0017116">
    <property type="term" value="F:single-stranded DNA helicase activity"/>
    <property type="evidence" value="ECO:0007669"/>
    <property type="project" value="TreeGrafter"/>
</dbReference>
<dbReference type="InterPro" id="IPR033762">
    <property type="entry name" value="MCM_OB"/>
</dbReference>
<dbReference type="GO" id="GO:0031261">
    <property type="term" value="C:DNA replication preinitiation complex"/>
    <property type="evidence" value="ECO:0007669"/>
    <property type="project" value="UniProtKB-ARBA"/>
</dbReference>
<dbReference type="InterPro" id="IPR056575">
    <property type="entry name" value="WH_MCM3_C"/>
</dbReference>
<comment type="similarity">
    <text evidence="2 10">Belongs to the MCM family.</text>
</comment>
<dbReference type="SUPFAM" id="SSF50249">
    <property type="entry name" value="Nucleic acid-binding proteins"/>
    <property type="match status" value="1"/>
</dbReference>
<evidence type="ECO:0000256" key="12">
    <source>
        <dbReference type="SAM" id="MobiDB-lite"/>
    </source>
</evidence>
<dbReference type="InterPro" id="IPR027925">
    <property type="entry name" value="MCM_N"/>
</dbReference>
<evidence type="ECO:0000256" key="1">
    <source>
        <dbReference type="ARBA" id="ARBA00004123"/>
    </source>
</evidence>
<dbReference type="PRINTS" id="PR01657">
    <property type="entry name" value="MCMFAMILY"/>
</dbReference>
<accession>A0A0C3BGN5</accession>
<comment type="subunit">
    <text evidence="11">Component of the MCM2-7 complex.</text>
</comment>
<evidence type="ECO:0000256" key="2">
    <source>
        <dbReference type="ARBA" id="ARBA00008010"/>
    </source>
</evidence>
<dbReference type="GO" id="GO:0016887">
    <property type="term" value="F:ATP hydrolysis activity"/>
    <property type="evidence" value="ECO:0007669"/>
    <property type="project" value="RHEA"/>
</dbReference>
<comment type="function">
    <text evidence="11">Acts as component of the MCM2-7 complex (MCM complex) which is the replicative helicase essential for 'once per cell cycle' DNA replication initiation and elongation in eukaryotic cells. The active ATPase sites in the MCM2-7 ring are formed through the interaction surfaces of two neighboring subunits such that a critical structure of a conserved arginine finger motif is provided in trans relative to the ATP-binding site of the Walker A box of the adjacent subunit. The six ATPase active sites, however, are likely to contribute differentially to the complex helicase activity.</text>
</comment>
<keyword evidence="6 11" id="KW-0347">Helicase</keyword>
<dbReference type="Gene3D" id="3.40.50.300">
    <property type="entry name" value="P-loop containing nucleotide triphosphate hydrolases"/>
    <property type="match status" value="1"/>
</dbReference>
<evidence type="ECO:0000256" key="9">
    <source>
        <dbReference type="ARBA" id="ARBA00023242"/>
    </source>
</evidence>
<keyword evidence="16" id="KW-1185">Reference proteome</keyword>
<dbReference type="InterPro" id="IPR003593">
    <property type="entry name" value="AAA+_ATPase"/>
</dbReference>
<dbReference type="AlphaFoldDB" id="A0A0C3BGN5"/>
<dbReference type="Gene3D" id="3.30.1640.10">
    <property type="entry name" value="mini-chromosome maintenance (MCM) complex, chain A, domain 1"/>
    <property type="match status" value="1"/>
</dbReference>
<dbReference type="HOGENOM" id="CLU_000995_6_0_1"/>
<keyword evidence="9 11" id="KW-0539">Nucleus</keyword>
<name>A0A0C3BGN5_PILCF</name>
<dbReference type="Pfam" id="PF23191">
    <property type="entry name" value="WHD_MCM3_C"/>
    <property type="match status" value="1"/>
</dbReference>
<dbReference type="STRING" id="765440.A0A0C3BGN5"/>
<dbReference type="InterPro" id="IPR027417">
    <property type="entry name" value="P-loop_NTPase"/>
</dbReference>
<dbReference type="Proteomes" id="UP000054166">
    <property type="component" value="Unassembled WGS sequence"/>
</dbReference>
<dbReference type="OrthoDB" id="1882346at2759"/>
<feature type="transmembrane region" description="Helical" evidence="13">
    <location>
        <begin position="756"/>
        <end position="776"/>
    </location>
</feature>
<dbReference type="InParanoid" id="A0A0C3BGN5"/>
<dbReference type="Pfam" id="PF14551">
    <property type="entry name" value="MCM_N"/>
    <property type="match status" value="1"/>
</dbReference>
<dbReference type="GO" id="GO:0006279">
    <property type="term" value="P:premeiotic DNA replication"/>
    <property type="evidence" value="ECO:0007669"/>
    <property type="project" value="UniProtKB-ARBA"/>
</dbReference>
<evidence type="ECO:0000256" key="7">
    <source>
        <dbReference type="ARBA" id="ARBA00022840"/>
    </source>
</evidence>
<evidence type="ECO:0000256" key="3">
    <source>
        <dbReference type="ARBA" id="ARBA00022705"/>
    </source>
</evidence>
<dbReference type="InterPro" id="IPR012340">
    <property type="entry name" value="NA-bd_OB-fold"/>
</dbReference>
<dbReference type="GO" id="GO:0042555">
    <property type="term" value="C:MCM complex"/>
    <property type="evidence" value="ECO:0007669"/>
    <property type="project" value="UniProtKB-UniRule"/>
</dbReference>
<feature type="compositionally biased region" description="Acidic residues" evidence="12">
    <location>
        <begin position="683"/>
        <end position="701"/>
    </location>
</feature>
<keyword evidence="3 11" id="KW-0235">DNA replication</keyword>
<evidence type="ECO:0000313" key="15">
    <source>
        <dbReference type="EMBL" id="KIM85458.1"/>
    </source>
</evidence>
<dbReference type="PANTHER" id="PTHR11630:SF46">
    <property type="entry name" value="DNA REPLICATION LICENSING FACTOR MCM3-RELATED"/>
    <property type="match status" value="1"/>
</dbReference>
<reference evidence="16" key="2">
    <citation type="submission" date="2015-01" db="EMBL/GenBank/DDBJ databases">
        <title>Evolutionary Origins and Diversification of the Mycorrhizal Mutualists.</title>
        <authorList>
            <consortium name="DOE Joint Genome Institute"/>
            <consortium name="Mycorrhizal Genomics Consortium"/>
            <person name="Kohler A."/>
            <person name="Kuo A."/>
            <person name="Nagy L.G."/>
            <person name="Floudas D."/>
            <person name="Copeland A."/>
            <person name="Barry K.W."/>
            <person name="Cichocki N."/>
            <person name="Veneault-Fourrey C."/>
            <person name="LaButti K."/>
            <person name="Lindquist E.A."/>
            <person name="Lipzen A."/>
            <person name="Lundell T."/>
            <person name="Morin E."/>
            <person name="Murat C."/>
            <person name="Riley R."/>
            <person name="Ohm R."/>
            <person name="Sun H."/>
            <person name="Tunlid A."/>
            <person name="Henrissat B."/>
            <person name="Grigoriev I.V."/>
            <person name="Hibbett D.S."/>
            <person name="Martin F."/>
        </authorList>
    </citation>
    <scope>NUCLEOTIDE SEQUENCE [LARGE SCALE GENOMIC DNA]</scope>
    <source>
        <strain evidence="16">F 1598</strain>
    </source>
</reference>
<keyword evidence="13" id="KW-1133">Transmembrane helix</keyword>
<dbReference type="GO" id="GO:1902975">
    <property type="term" value="P:mitotic DNA replication initiation"/>
    <property type="evidence" value="ECO:0007669"/>
    <property type="project" value="TreeGrafter"/>
</dbReference>
<feature type="domain" description="MCM C-terminal AAA(+) ATPase" evidence="14">
    <location>
        <begin position="287"/>
        <end position="493"/>
    </location>
</feature>
<dbReference type="GO" id="GO:0000727">
    <property type="term" value="P:double-strand break repair via break-induced replication"/>
    <property type="evidence" value="ECO:0007669"/>
    <property type="project" value="TreeGrafter"/>
</dbReference>
<dbReference type="InterPro" id="IPR001208">
    <property type="entry name" value="MCM_dom"/>
</dbReference>
<evidence type="ECO:0000256" key="5">
    <source>
        <dbReference type="ARBA" id="ARBA00022801"/>
    </source>
</evidence>
<dbReference type="PROSITE" id="PS00847">
    <property type="entry name" value="MCM_1"/>
    <property type="match status" value="1"/>
</dbReference>
<dbReference type="GO" id="GO:0003697">
    <property type="term" value="F:single-stranded DNA binding"/>
    <property type="evidence" value="ECO:0007669"/>
    <property type="project" value="TreeGrafter"/>
</dbReference>
<dbReference type="InterPro" id="IPR041562">
    <property type="entry name" value="MCM_lid"/>
</dbReference>
<dbReference type="GO" id="GO:0006271">
    <property type="term" value="P:DNA strand elongation involved in DNA replication"/>
    <property type="evidence" value="ECO:0007669"/>
    <property type="project" value="TreeGrafter"/>
</dbReference>
<dbReference type="PRINTS" id="PR01659">
    <property type="entry name" value="MCMPROTEIN3"/>
</dbReference>
<keyword evidence="5 11" id="KW-0378">Hydrolase</keyword>
<dbReference type="Gene3D" id="2.40.50.140">
    <property type="entry name" value="Nucleic acid-binding proteins"/>
    <property type="match status" value="1"/>
</dbReference>
<comment type="catalytic activity">
    <reaction evidence="11">
        <text>ATP + H2O = ADP + phosphate + H(+)</text>
        <dbReference type="Rhea" id="RHEA:13065"/>
        <dbReference type="ChEBI" id="CHEBI:15377"/>
        <dbReference type="ChEBI" id="CHEBI:15378"/>
        <dbReference type="ChEBI" id="CHEBI:30616"/>
        <dbReference type="ChEBI" id="CHEBI:43474"/>
        <dbReference type="ChEBI" id="CHEBI:456216"/>
        <dbReference type="EC" id="3.6.4.12"/>
    </reaction>
</comment>
<feature type="region of interest" description="Disordered" evidence="12">
    <location>
        <begin position="150"/>
        <end position="174"/>
    </location>
</feature>
<dbReference type="PANTHER" id="PTHR11630">
    <property type="entry name" value="DNA REPLICATION LICENSING FACTOR MCM FAMILY MEMBER"/>
    <property type="match status" value="1"/>
</dbReference>
<keyword evidence="7 10" id="KW-0067">ATP-binding</keyword>
<organism evidence="15 16">
    <name type="scientific">Piloderma croceum (strain F 1598)</name>
    <dbReference type="NCBI Taxonomy" id="765440"/>
    <lineage>
        <taxon>Eukaryota</taxon>
        <taxon>Fungi</taxon>
        <taxon>Dikarya</taxon>
        <taxon>Basidiomycota</taxon>
        <taxon>Agaricomycotina</taxon>
        <taxon>Agaricomycetes</taxon>
        <taxon>Agaricomycetidae</taxon>
        <taxon>Atheliales</taxon>
        <taxon>Atheliaceae</taxon>
        <taxon>Piloderma</taxon>
    </lineage>
</organism>
<dbReference type="InterPro" id="IPR018525">
    <property type="entry name" value="MCM_CS"/>
</dbReference>
<keyword evidence="8 10" id="KW-0238">DNA-binding</keyword>
<dbReference type="Gene3D" id="2.20.28.10">
    <property type="match status" value="1"/>
</dbReference>
<keyword evidence="13" id="KW-0472">Membrane</keyword>
<reference evidence="15 16" key="1">
    <citation type="submission" date="2014-04" db="EMBL/GenBank/DDBJ databases">
        <authorList>
            <consortium name="DOE Joint Genome Institute"/>
            <person name="Kuo A."/>
            <person name="Tarkka M."/>
            <person name="Buscot F."/>
            <person name="Kohler A."/>
            <person name="Nagy L.G."/>
            <person name="Floudas D."/>
            <person name="Copeland A."/>
            <person name="Barry K.W."/>
            <person name="Cichocki N."/>
            <person name="Veneault-Fourrey C."/>
            <person name="LaButti K."/>
            <person name="Lindquist E.A."/>
            <person name="Lipzen A."/>
            <person name="Lundell T."/>
            <person name="Morin E."/>
            <person name="Murat C."/>
            <person name="Sun H."/>
            <person name="Tunlid A."/>
            <person name="Henrissat B."/>
            <person name="Grigoriev I.V."/>
            <person name="Hibbett D.S."/>
            <person name="Martin F."/>
            <person name="Nordberg H.P."/>
            <person name="Cantor M.N."/>
            <person name="Hua S.X."/>
        </authorList>
    </citation>
    <scope>NUCLEOTIDE SEQUENCE [LARGE SCALE GENOMIC DNA]</scope>
    <source>
        <strain evidence="15 16">F 1598</strain>
    </source>
</reference>
<evidence type="ECO:0000256" key="4">
    <source>
        <dbReference type="ARBA" id="ARBA00022741"/>
    </source>
</evidence>